<proteinExistence type="predicted"/>
<feature type="domain" description="4Fe-4S ferredoxin-type" evidence="6">
    <location>
        <begin position="511"/>
        <end position="540"/>
    </location>
</feature>
<evidence type="ECO:0000313" key="7">
    <source>
        <dbReference type="EMBL" id="CUH67858.1"/>
    </source>
</evidence>
<evidence type="ECO:0000256" key="1">
    <source>
        <dbReference type="ARBA" id="ARBA00022485"/>
    </source>
</evidence>
<feature type="domain" description="4Fe-4S ferredoxin-type" evidence="6">
    <location>
        <begin position="542"/>
        <end position="571"/>
    </location>
</feature>
<dbReference type="SUPFAM" id="SSF54862">
    <property type="entry name" value="4Fe-4S ferredoxins"/>
    <property type="match status" value="1"/>
</dbReference>
<organism evidence="8 10">
    <name type="scientific">Thalassovita autumnalis</name>
    <dbReference type="NCBI Taxonomy" id="2072972"/>
    <lineage>
        <taxon>Bacteria</taxon>
        <taxon>Pseudomonadati</taxon>
        <taxon>Pseudomonadota</taxon>
        <taxon>Alphaproteobacteria</taxon>
        <taxon>Rhodobacterales</taxon>
        <taxon>Roseobacteraceae</taxon>
        <taxon>Thalassovita</taxon>
    </lineage>
</organism>
<name>A0A0P1FQ91_9RHOB</name>
<gene>
    <name evidence="8" type="primary">fdxA_1</name>
    <name evidence="7" type="ORF">TL5118_02363</name>
    <name evidence="8" type="ORF">TL5120_00678</name>
</gene>
<sequence length="668" mass="70054">MTKQLILCDCLASQKIDTDSLSHLEGVTCSKVHSNLCGSESGAAAKLIAAGNATIACQQEYAFFEELATEIAGEIAAETGANPADLTPDFVDLRDRAGWSDEGKKAGPKMAALAADAAHPMAPLKTFDVTSEGLCLILGPVDVAVDAARQLAPFLSVTLLVENTSEIADLPMDRSFDLVAGQLKGATGALGQFEVRIDQLQQMQPGGRGEMQFGEARNGGMAECDIILDLRGGTPLFPAPEKREGYLRADPGSLPAVGAAVMEASHLVGTFEKPFYLGLDPLICAHSRAGQSGCSKCLDVCPTSAIRSEGDHVDIDPTICAGCGSCAALCPSGAIIFDNPAPGALFTRMNRLAETYKAAGGDAPRLLVHDASHGSEMMSLSARFDRGLPADVIPMELEKVSGFGHAEILGALAVGFASVDILVSPKTERDALDPEVALAQAMAGTGAQIRVLDPATPEALSDALYGAAKGTALAEPILPLGSRRQVARLAAKALNIDAEAPLPLPAAAPYGAVVVDKEACTLCLSCASLCPAGALGDNPDAPQLRFQEDACLQCGLCTNVCPENAITLQPQMDLSDAALSQRVIHEEEPFECIDCGKPFGVKSTIDKIVAKLEGKHSMFQTGGAANLIKMCDDCRVNAQYHMQNNPMAGAERPRVRTTDDYLSKRRDH</sequence>
<feature type="domain" description="4Fe-4S ferredoxin-type" evidence="6">
    <location>
        <begin position="311"/>
        <end position="340"/>
    </location>
</feature>
<reference evidence="7 9" key="1">
    <citation type="submission" date="2015-09" db="EMBL/GenBank/DDBJ databases">
        <authorList>
            <person name="Rodrigo-Torres L."/>
            <person name="Arahal D.R."/>
        </authorList>
    </citation>
    <scope>NUCLEOTIDE SEQUENCE [LARGE SCALE GENOMIC DNA]</scope>
    <source>
        <strain evidence="7 9">CECT 5118</strain>
    </source>
</reference>
<dbReference type="EMBL" id="CYSB01000030">
    <property type="protein sequence ID" value="CUH67858.1"/>
    <property type="molecule type" value="Genomic_DNA"/>
</dbReference>
<evidence type="ECO:0000259" key="6">
    <source>
        <dbReference type="PROSITE" id="PS51379"/>
    </source>
</evidence>
<feature type="compositionally biased region" description="Basic and acidic residues" evidence="5">
    <location>
        <begin position="651"/>
        <end position="668"/>
    </location>
</feature>
<dbReference type="InterPro" id="IPR017896">
    <property type="entry name" value="4Fe4S_Fe-S-bd"/>
</dbReference>
<dbReference type="GO" id="GO:0046872">
    <property type="term" value="F:metal ion binding"/>
    <property type="evidence" value="ECO:0007669"/>
    <property type="project" value="UniProtKB-KW"/>
</dbReference>
<keyword evidence="3" id="KW-0408">Iron</keyword>
<feature type="region of interest" description="Disordered" evidence="5">
    <location>
        <begin position="645"/>
        <end position="668"/>
    </location>
</feature>
<dbReference type="OrthoDB" id="9800445at2"/>
<keyword evidence="1" id="KW-0004">4Fe-4S</keyword>
<evidence type="ECO:0000256" key="4">
    <source>
        <dbReference type="ARBA" id="ARBA00023014"/>
    </source>
</evidence>
<dbReference type="EMBL" id="CYSC01000015">
    <property type="protein sequence ID" value="CUH70898.1"/>
    <property type="molecule type" value="Genomic_DNA"/>
</dbReference>
<dbReference type="InterPro" id="IPR050572">
    <property type="entry name" value="Fe-S_Ferredoxin"/>
</dbReference>
<dbReference type="InterPro" id="IPR017900">
    <property type="entry name" value="4Fe4S_Fe_S_CS"/>
</dbReference>
<evidence type="ECO:0000256" key="5">
    <source>
        <dbReference type="SAM" id="MobiDB-lite"/>
    </source>
</evidence>
<dbReference type="PANTHER" id="PTHR43687:SF4">
    <property type="entry name" value="BLR5484 PROTEIN"/>
    <property type="match status" value="1"/>
</dbReference>
<evidence type="ECO:0000256" key="2">
    <source>
        <dbReference type="ARBA" id="ARBA00022723"/>
    </source>
</evidence>
<keyword evidence="4" id="KW-0411">Iron-sulfur</keyword>
<evidence type="ECO:0000313" key="8">
    <source>
        <dbReference type="EMBL" id="CUH70898.1"/>
    </source>
</evidence>
<keyword evidence="2" id="KW-0479">Metal-binding</keyword>
<dbReference type="PROSITE" id="PS51379">
    <property type="entry name" value="4FE4S_FER_2"/>
    <property type="match status" value="3"/>
</dbReference>
<keyword evidence="9" id="KW-1185">Reference proteome</keyword>
<dbReference type="AlphaFoldDB" id="A0A0P1FQ91"/>
<protein>
    <submittedName>
        <fullName evidence="8">Seven-iron ferredoxin</fullName>
    </submittedName>
</protein>
<evidence type="ECO:0000313" key="9">
    <source>
        <dbReference type="Proteomes" id="UP000051086"/>
    </source>
</evidence>
<dbReference type="Pfam" id="PF13187">
    <property type="entry name" value="Fer4_9"/>
    <property type="match status" value="1"/>
</dbReference>
<reference evidence="8 10" key="2">
    <citation type="submission" date="2015-09" db="EMBL/GenBank/DDBJ databases">
        <authorList>
            <consortium name="Swine Surveillance"/>
        </authorList>
    </citation>
    <scope>NUCLEOTIDE SEQUENCE [LARGE SCALE GENOMIC DNA]</scope>
    <source>
        <strain evidence="8 10">5120</strain>
    </source>
</reference>
<dbReference type="Proteomes" id="UP000051086">
    <property type="component" value="Unassembled WGS sequence"/>
</dbReference>
<dbReference type="PANTHER" id="PTHR43687">
    <property type="entry name" value="ADENYLYLSULFATE REDUCTASE, BETA SUBUNIT"/>
    <property type="match status" value="1"/>
</dbReference>
<evidence type="ECO:0000313" key="10">
    <source>
        <dbReference type="Proteomes" id="UP000051887"/>
    </source>
</evidence>
<evidence type="ECO:0000256" key="3">
    <source>
        <dbReference type="ARBA" id="ARBA00023004"/>
    </source>
</evidence>
<accession>A0A0P1FQ91</accession>
<dbReference type="PROSITE" id="PS00198">
    <property type="entry name" value="4FE4S_FER_1"/>
    <property type="match status" value="2"/>
</dbReference>
<dbReference type="RefSeq" id="WP_058242229.1">
    <property type="nucleotide sequence ID" value="NZ_CYSB01000030.1"/>
</dbReference>
<dbReference type="GO" id="GO:0051539">
    <property type="term" value="F:4 iron, 4 sulfur cluster binding"/>
    <property type="evidence" value="ECO:0007669"/>
    <property type="project" value="UniProtKB-KW"/>
</dbReference>
<dbReference type="Pfam" id="PF12838">
    <property type="entry name" value="Fer4_7"/>
    <property type="match status" value="1"/>
</dbReference>
<dbReference type="Proteomes" id="UP000051887">
    <property type="component" value="Unassembled WGS sequence"/>
</dbReference>
<dbReference type="Gene3D" id="3.30.70.20">
    <property type="match status" value="2"/>
</dbReference>